<sequence>MASPGPRRSPRHLPSVESPSEAYCEDALVGQMLPRPPGGECPLVDDFLNMTYAPRDLVEAVVKLGGKVQRVMLKDLGKEALLALVGSSENALVQSNKAHKHLAVVKSIVTVSFWEHCGRPPVQQDIPILALVLAKYAQRYTLLKRKWGLSRPPIALLPLNQAGTAPSGGEHAAPAPRAAAPLAAARRMSFGSLGFVDEGVDEGASSLFGRPSGDAPSVGGGAFLDDGQGDEDEPQEPDNVDPHAKKKINWSTPMHIRLLHVARSQDVVNQSRKATRLEIDARAHKIGAWYDKVVNGERVRGVGTEAFQDIYDESIVFTAPKLVPAEGDYQFWGNSNWVERNQSTSFAIPAAIDPNEASEDMRNIPGDKLADRLKMIQGLYGSAEARWKQSGQHTFFSFPAFVWAKNDKLSRPLAIAVVYLWCLDYEGGFVGGGPLGHSSARGVGQMQAADAGGPNTPAPLSSLAKRPYGGSKRAAPDELQASDASFASYMVARKAAEAQQRAADAKRAERSELLEELVRWRAIEAAALTKIETLYRLLDKEASKAFAEPMLQTAIDEQVKAGEARAKAEARLQALDAPPPQMSAHGAGPSASVAQHVPATVYINLVPSGATATPPAPIARANGGSGRPGAGDGAGAPATDSDGAESE</sequence>
<dbReference type="EMBL" id="JAGTXO010000004">
    <property type="protein sequence ID" value="KAG8468683.1"/>
    <property type="molecule type" value="Genomic_DNA"/>
</dbReference>
<dbReference type="Proteomes" id="UP000751190">
    <property type="component" value="Unassembled WGS sequence"/>
</dbReference>
<feature type="region of interest" description="Disordered" evidence="1">
    <location>
        <begin position="206"/>
        <end position="245"/>
    </location>
</feature>
<feature type="region of interest" description="Disordered" evidence="1">
    <location>
        <begin position="612"/>
        <end position="647"/>
    </location>
</feature>
<proteinExistence type="predicted"/>
<feature type="region of interest" description="Disordered" evidence="1">
    <location>
        <begin position="446"/>
        <end position="477"/>
    </location>
</feature>
<dbReference type="AlphaFoldDB" id="A0A8J6CID3"/>
<evidence type="ECO:0000256" key="1">
    <source>
        <dbReference type="SAM" id="MobiDB-lite"/>
    </source>
</evidence>
<evidence type="ECO:0000313" key="3">
    <source>
        <dbReference type="Proteomes" id="UP000751190"/>
    </source>
</evidence>
<feature type="compositionally biased region" description="Gly residues" evidence="1">
    <location>
        <begin position="623"/>
        <end position="634"/>
    </location>
</feature>
<organism evidence="2 3">
    <name type="scientific">Diacronema lutheri</name>
    <name type="common">Unicellular marine alga</name>
    <name type="synonym">Monochrysis lutheri</name>
    <dbReference type="NCBI Taxonomy" id="2081491"/>
    <lineage>
        <taxon>Eukaryota</taxon>
        <taxon>Haptista</taxon>
        <taxon>Haptophyta</taxon>
        <taxon>Pavlovophyceae</taxon>
        <taxon>Pavlovales</taxon>
        <taxon>Pavlovaceae</taxon>
        <taxon>Diacronema</taxon>
    </lineage>
</organism>
<evidence type="ECO:0000313" key="2">
    <source>
        <dbReference type="EMBL" id="KAG8468683.1"/>
    </source>
</evidence>
<comment type="caution">
    <text evidence="2">The sequence shown here is derived from an EMBL/GenBank/DDBJ whole genome shotgun (WGS) entry which is preliminary data.</text>
</comment>
<keyword evidence="3" id="KW-1185">Reference proteome</keyword>
<gene>
    <name evidence="2" type="ORF">KFE25_013766</name>
</gene>
<accession>A0A8J6CID3</accession>
<reference evidence="2" key="1">
    <citation type="submission" date="2021-05" db="EMBL/GenBank/DDBJ databases">
        <title>The genome of the haptophyte Pavlova lutheri (Diacronema luteri, Pavlovales) - a model for lipid biosynthesis in eukaryotic algae.</title>
        <authorList>
            <person name="Hulatt C.J."/>
            <person name="Posewitz M.C."/>
        </authorList>
    </citation>
    <scope>NUCLEOTIDE SEQUENCE</scope>
    <source>
        <strain evidence="2">NIVA-4/92</strain>
    </source>
</reference>
<name>A0A8J6CID3_DIALT</name>
<protein>
    <submittedName>
        <fullName evidence="2">Uncharacterized protein</fullName>
    </submittedName>
</protein>
<feature type="compositionally biased region" description="Acidic residues" evidence="1">
    <location>
        <begin position="227"/>
        <end position="239"/>
    </location>
</feature>